<comment type="caution">
    <text evidence="1">The sequence shown here is derived from an EMBL/GenBank/DDBJ whole genome shotgun (WGS) entry which is preliminary data.</text>
</comment>
<evidence type="ECO:0000313" key="2">
    <source>
        <dbReference type="Proteomes" id="UP000886891"/>
    </source>
</evidence>
<sequence>MTDTDLISRVKAFVTAAHGGQVDKGGKPYVEHPLAVAAAFEDETAITVALLHDVLEDTACTEADLLALGIGPRALDALRLLTRQKGEDYGDYLRRLAPDPLARAVKCADLRHNADLSRIPSPTARDVARARKYRDALAFLLSFDADAR</sequence>
<reference evidence="1" key="2">
    <citation type="journal article" date="2021" name="PeerJ">
        <title>Extensive microbial diversity within the chicken gut microbiome revealed by metagenomics and culture.</title>
        <authorList>
            <person name="Gilroy R."/>
            <person name="Ravi A."/>
            <person name="Getino M."/>
            <person name="Pursley I."/>
            <person name="Horton D.L."/>
            <person name="Alikhan N.F."/>
            <person name="Baker D."/>
            <person name="Gharbi K."/>
            <person name="Hall N."/>
            <person name="Watson M."/>
            <person name="Adriaenssens E.M."/>
            <person name="Foster-Nyarko E."/>
            <person name="Jarju S."/>
            <person name="Secka A."/>
            <person name="Antonio M."/>
            <person name="Oren A."/>
            <person name="Chaudhuri R.R."/>
            <person name="La Ragione R."/>
            <person name="Hildebrand F."/>
            <person name="Pallen M.J."/>
        </authorList>
    </citation>
    <scope>NUCLEOTIDE SEQUENCE</scope>
    <source>
        <strain evidence="1">23406</strain>
    </source>
</reference>
<accession>A0A9D1NCP8</accession>
<dbReference type="SUPFAM" id="SSF109604">
    <property type="entry name" value="HD-domain/PDEase-like"/>
    <property type="match status" value="1"/>
</dbReference>
<dbReference type="EMBL" id="DVOH01000028">
    <property type="protein sequence ID" value="HIV00259.1"/>
    <property type="molecule type" value="Genomic_DNA"/>
</dbReference>
<dbReference type="Proteomes" id="UP000886891">
    <property type="component" value="Unassembled WGS sequence"/>
</dbReference>
<proteinExistence type="predicted"/>
<gene>
    <name evidence="1" type="ORF">IAB14_03980</name>
</gene>
<name>A0A9D1NCP8_9FIRM</name>
<organism evidence="1 2">
    <name type="scientific">Candidatus Stercoripulliclostridium merdipullorum</name>
    <dbReference type="NCBI Taxonomy" id="2840952"/>
    <lineage>
        <taxon>Bacteria</taxon>
        <taxon>Bacillati</taxon>
        <taxon>Bacillota</taxon>
        <taxon>Clostridia</taxon>
        <taxon>Eubacteriales</taxon>
        <taxon>Candidatus Stercoripulliclostridium</taxon>
    </lineage>
</organism>
<protein>
    <submittedName>
        <fullName evidence="1">GTP pyrophosphokinase</fullName>
    </submittedName>
</protein>
<reference evidence="1" key="1">
    <citation type="submission" date="2020-10" db="EMBL/GenBank/DDBJ databases">
        <authorList>
            <person name="Gilroy R."/>
        </authorList>
    </citation>
    <scope>NUCLEOTIDE SEQUENCE</scope>
    <source>
        <strain evidence="1">23406</strain>
    </source>
</reference>
<evidence type="ECO:0000313" key="1">
    <source>
        <dbReference type="EMBL" id="HIV00259.1"/>
    </source>
</evidence>
<dbReference type="AlphaFoldDB" id="A0A9D1NCP8"/>
<dbReference type="Gene3D" id="1.10.3210.10">
    <property type="entry name" value="Hypothetical protein af1432"/>
    <property type="match status" value="1"/>
</dbReference>